<evidence type="ECO:0000256" key="7">
    <source>
        <dbReference type="PIRSR" id="PIRSR000724-1"/>
    </source>
</evidence>
<keyword evidence="6 8" id="KW-0067">ATP-binding</keyword>
<dbReference type="AlphaFoldDB" id="A0A1F8DTB7"/>
<dbReference type="EMBL" id="MGIP01000005">
    <property type="protein sequence ID" value="OGM91860.1"/>
    <property type="molecule type" value="Genomic_DNA"/>
</dbReference>
<dbReference type="SUPFAM" id="SSF53748">
    <property type="entry name" value="Phosphoglycerate kinase"/>
    <property type="match status" value="1"/>
</dbReference>
<comment type="catalytic activity">
    <reaction evidence="1 9">
        <text>(2R)-3-phosphoglycerate + ATP = (2R)-3-phospho-glyceroyl phosphate + ADP</text>
        <dbReference type="Rhea" id="RHEA:14801"/>
        <dbReference type="ChEBI" id="CHEBI:30616"/>
        <dbReference type="ChEBI" id="CHEBI:57604"/>
        <dbReference type="ChEBI" id="CHEBI:58272"/>
        <dbReference type="ChEBI" id="CHEBI:456216"/>
        <dbReference type="EC" id="2.7.2.3"/>
    </reaction>
</comment>
<dbReference type="GO" id="GO:0043531">
    <property type="term" value="F:ADP binding"/>
    <property type="evidence" value="ECO:0007669"/>
    <property type="project" value="TreeGrafter"/>
</dbReference>
<feature type="binding site" evidence="7">
    <location>
        <position position="125"/>
    </location>
    <ligand>
        <name>(2R)-3-phosphoglycerate</name>
        <dbReference type="ChEBI" id="CHEBI:58272"/>
    </ligand>
</feature>
<comment type="similarity">
    <text evidence="9">Belongs to the phosphoglycerate kinase family.</text>
</comment>
<dbReference type="Proteomes" id="UP000177029">
    <property type="component" value="Unassembled WGS sequence"/>
</dbReference>
<evidence type="ECO:0000256" key="3">
    <source>
        <dbReference type="ARBA" id="ARBA00022679"/>
    </source>
</evidence>
<dbReference type="PANTHER" id="PTHR11406">
    <property type="entry name" value="PHOSPHOGLYCERATE KINASE"/>
    <property type="match status" value="1"/>
</dbReference>
<dbReference type="Pfam" id="PF00162">
    <property type="entry name" value="PGK"/>
    <property type="match status" value="1"/>
</dbReference>
<comment type="caution">
    <text evidence="10">The sequence shown here is derived from an EMBL/GenBank/DDBJ whole genome shotgun (WGS) entry which is preliminary data.</text>
</comment>
<evidence type="ECO:0000256" key="9">
    <source>
        <dbReference type="RuleBase" id="RU000532"/>
    </source>
</evidence>
<evidence type="ECO:0000313" key="10">
    <source>
        <dbReference type="EMBL" id="OGM91860.1"/>
    </source>
</evidence>
<keyword evidence="5 9" id="KW-0418">Kinase</keyword>
<dbReference type="GO" id="GO:0004618">
    <property type="term" value="F:phosphoglycerate kinase activity"/>
    <property type="evidence" value="ECO:0007669"/>
    <property type="project" value="UniProtKB-EC"/>
</dbReference>
<dbReference type="EC" id="2.7.2.3" evidence="2 9"/>
<evidence type="ECO:0000256" key="5">
    <source>
        <dbReference type="ARBA" id="ARBA00022777"/>
    </source>
</evidence>
<dbReference type="PANTHER" id="PTHR11406:SF23">
    <property type="entry name" value="PHOSPHOGLYCERATE KINASE 1, CHLOROPLASTIC-RELATED"/>
    <property type="match status" value="1"/>
</dbReference>
<proteinExistence type="inferred from homology"/>
<organism evidence="10 11">
    <name type="scientific">Candidatus Wolfebacteria bacterium RIFCSPHIGHO2_01_FULL_48_22</name>
    <dbReference type="NCBI Taxonomy" id="1802555"/>
    <lineage>
        <taxon>Bacteria</taxon>
        <taxon>Candidatus Wolfeibacteriota</taxon>
    </lineage>
</organism>
<dbReference type="PIRSF" id="PIRSF000724">
    <property type="entry name" value="Pgk"/>
    <property type="match status" value="1"/>
</dbReference>
<keyword evidence="3 9" id="KW-0808">Transferase</keyword>
<dbReference type="InterPro" id="IPR015824">
    <property type="entry name" value="Phosphoglycerate_kinase_N"/>
</dbReference>
<dbReference type="InterPro" id="IPR001576">
    <property type="entry name" value="Phosphoglycerate_kinase"/>
</dbReference>
<accession>A0A1F8DTB7</accession>
<dbReference type="GO" id="GO:0005524">
    <property type="term" value="F:ATP binding"/>
    <property type="evidence" value="ECO:0007669"/>
    <property type="project" value="UniProtKB-KW"/>
</dbReference>
<dbReference type="Gene3D" id="3.40.50.1260">
    <property type="entry name" value="Phosphoglycerate kinase, N-terminal domain"/>
    <property type="match status" value="4"/>
</dbReference>
<gene>
    <name evidence="10" type="ORF">A2755_00650</name>
</gene>
<evidence type="ECO:0000256" key="4">
    <source>
        <dbReference type="ARBA" id="ARBA00022741"/>
    </source>
</evidence>
<dbReference type="STRING" id="1802555.A2755_00650"/>
<keyword evidence="4" id="KW-0547">Nucleotide-binding</keyword>
<evidence type="ECO:0000313" key="11">
    <source>
        <dbReference type="Proteomes" id="UP000177029"/>
    </source>
</evidence>
<sequence length="343" mass="38123">MKFLRNIPKAKKGQIALVRIDLNIKAGDEHASLRVERAIPTIRHLLKKGYRVTLLSHRGRPRGKERLLSLRPFEKIFSDVLKTNITVFENLRFFKGEDSNDFAFARKLAKLGDVYVQDAFAFSHRKTASMVLLPKLLPSFAGLAMQEEIEKLSEARRAAQTPLTLVLGGAKISDKTPLIQSFARKADHILVGGGIANTFFYEQGIPVGDSLFDKDFSIRRFDLGLGRSNFMIPIDVVIRNKRILDIGPQTAELYADIIRKSKFVIWGGPLGDTDNKEFWGGSKRVLEAICASHVTAVIGGGETTSFVLKQHKNLPKRIFLSTGGGAMLEFLAGHKLPGIEALK</sequence>
<feature type="binding site" evidence="7">
    <location>
        <begin position="21"/>
        <end position="23"/>
    </location>
    <ligand>
        <name>substrate</name>
    </ligand>
</feature>
<reference evidence="10 11" key="1">
    <citation type="journal article" date="2016" name="Nat. Commun.">
        <title>Thousands of microbial genomes shed light on interconnected biogeochemical processes in an aquifer system.</title>
        <authorList>
            <person name="Anantharaman K."/>
            <person name="Brown C.T."/>
            <person name="Hug L.A."/>
            <person name="Sharon I."/>
            <person name="Castelle C.J."/>
            <person name="Probst A.J."/>
            <person name="Thomas B.C."/>
            <person name="Singh A."/>
            <person name="Wilkins M.J."/>
            <person name="Karaoz U."/>
            <person name="Brodie E.L."/>
            <person name="Williams K.H."/>
            <person name="Hubbard S.S."/>
            <person name="Banfield J.F."/>
        </authorList>
    </citation>
    <scope>NUCLEOTIDE SEQUENCE [LARGE SCALE GENOMIC DNA]</scope>
</reference>
<feature type="binding site" evidence="7">
    <location>
        <position position="92"/>
    </location>
    <ligand>
        <name>(2R)-3-phosphoglycerate</name>
        <dbReference type="ChEBI" id="CHEBI:58272"/>
    </ligand>
</feature>
<evidence type="ECO:0000256" key="2">
    <source>
        <dbReference type="ARBA" id="ARBA00013061"/>
    </source>
</evidence>
<feature type="binding site" evidence="7">
    <location>
        <position position="34"/>
    </location>
    <ligand>
        <name>(2R)-3-phosphoglycerate</name>
        <dbReference type="ChEBI" id="CHEBI:58272"/>
    </ligand>
</feature>
<evidence type="ECO:0000256" key="8">
    <source>
        <dbReference type="PIRSR" id="PIRSR000724-2"/>
    </source>
</evidence>
<dbReference type="PRINTS" id="PR00477">
    <property type="entry name" value="PHGLYCKINASE"/>
</dbReference>
<feature type="binding site" evidence="7">
    <location>
        <begin position="57"/>
        <end position="60"/>
    </location>
    <ligand>
        <name>substrate</name>
    </ligand>
</feature>
<dbReference type="InterPro" id="IPR036043">
    <property type="entry name" value="Phosphoglycerate_kinase_sf"/>
</dbReference>
<protein>
    <recommendedName>
        <fullName evidence="2 9">Phosphoglycerate kinase</fullName>
        <ecNumber evidence="2 9">2.7.2.3</ecNumber>
    </recommendedName>
</protein>
<name>A0A1F8DTB7_9BACT</name>
<evidence type="ECO:0000256" key="1">
    <source>
        <dbReference type="ARBA" id="ARBA00000642"/>
    </source>
</evidence>
<dbReference type="GO" id="GO:0005829">
    <property type="term" value="C:cytosol"/>
    <property type="evidence" value="ECO:0007669"/>
    <property type="project" value="TreeGrafter"/>
</dbReference>
<feature type="binding site" evidence="8">
    <location>
        <position position="175"/>
    </location>
    <ligand>
        <name>ATP</name>
        <dbReference type="ChEBI" id="CHEBI:30616"/>
    </ligand>
</feature>
<dbReference type="GO" id="GO:0006096">
    <property type="term" value="P:glycolytic process"/>
    <property type="evidence" value="ECO:0007669"/>
    <property type="project" value="InterPro"/>
</dbReference>
<dbReference type="GO" id="GO:0006094">
    <property type="term" value="P:gluconeogenesis"/>
    <property type="evidence" value="ECO:0007669"/>
    <property type="project" value="TreeGrafter"/>
</dbReference>
<evidence type="ECO:0000256" key="6">
    <source>
        <dbReference type="ARBA" id="ARBA00022840"/>
    </source>
</evidence>